<evidence type="ECO:0000313" key="1">
    <source>
        <dbReference type="EMBL" id="QIA97915.1"/>
    </source>
</evidence>
<name>A0A6C0T6S5_AMAPA</name>
<gene>
    <name evidence="1" type="ORF">AP_R.00g000140-v1.0.a3</name>
</gene>
<dbReference type="EMBL" id="MT025716">
    <property type="protein sequence ID" value="QIA97915.1"/>
    <property type="molecule type" value="Genomic_DNA"/>
</dbReference>
<protein>
    <submittedName>
        <fullName evidence="1">Uncharacterized protein</fullName>
    </submittedName>
</protein>
<dbReference type="AlphaFoldDB" id="A0A6C0T6S5"/>
<organism evidence="1">
    <name type="scientific">Amaranthus palmeri</name>
    <name type="common">Palmer's pigweed</name>
    <dbReference type="NCBI Taxonomy" id="107608"/>
    <lineage>
        <taxon>Eukaryota</taxon>
        <taxon>Viridiplantae</taxon>
        <taxon>Streptophyta</taxon>
        <taxon>Embryophyta</taxon>
        <taxon>Tracheophyta</taxon>
        <taxon>Spermatophyta</taxon>
        <taxon>Magnoliopsida</taxon>
        <taxon>eudicotyledons</taxon>
        <taxon>Gunneridae</taxon>
        <taxon>Pentapetalae</taxon>
        <taxon>Caryophyllales</taxon>
        <taxon>Amaranthaceae</taxon>
        <taxon>Amaranthus</taxon>
    </lineage>
</organism>
<sequence length="86" mass="9804">MLKKGMSENHKEAIRNIGFGGFLDLDIGWTSRGFFCAELVNSFDVARRSLVFPSKERIKIKPKDVHLVYGVPARGAKIDVLRTEYY</sequence>
<reference evidence="1" key="1">
    <citation type="submission" date="2020-02" db="EMBL/GenBank/DDBJ databases">
        <title>The eccDNA Replicon: A heritable, self-replicating, extra-nuclear vehicle that enables gene amplification and rapid adaptive evolution in Amaranthus palmeri.</title>
        <authorList>
            <person name="Saski C.A."/>
            <person name="Molin W.T."/>
        </authorList>
    </citation>
    <scope>NUCLEOTIDE SEQUENCE</scope>
</reference>
<proteinExistence type="predicted"/>
<accession>A0A6C0T6S5</accession>